<dbReference type="OrthoDB" id="365216at2759"/>
<protein>
    <recommendedName>
        <fullName evidence="2">EGF-like domain-containing protein</fullName>
    </recommendedName>
</protein>
<dbReference type="InterPro" id="IPR000742">
    <property type="entry name" value="EGF"/>
</dbReference>
<evidence type="ECO:0000259" key="2">
    <source>
        <dbReference type="PROSITE" id="PS01186"/>
    </source>
</evidence>
<dbReference type="GeneID" id="92365330"/>
<name>A0A1J4MEH4_9CRYT</name>
<sequence length="118" mass="13024">MKSNYRAISISTLVILLLMSVTSASFICSSVTQSYTILTYCKNGSKCLIETIGGNGINTQIKCICNFGYGLPDCSLEIPGAISTDTENETKNTCWLEDLLQVNQEYNNFALYKHIFNG</sequence>
<keyword evidence="1" id="KW-0732">Signal</keyword>
<dbReference type="VEuPathDB" id="CryptoDB:cand_011450"/>
<dbReference type="EMBL" id="LRBS01000111">
    <property type="protein sequence ID" value="OII72617.1"/>
    <property type="molecule type" value="Genomic_DNA"/>
</dbReference>
<feature type="signal peptide" evidence="1">
    <location>
        <begin position="1"/>
        <end position="24"/>
    </location>
</feature>
<evidence type="ECO:0000256" key="1">
    <source>
        <dbReference type="SAM" id="SignalP"/>
    </source>
</evidence>
<feature type="domain" description="EGF-like" evidence="2">
    <location>
        <begin position="63"/>
        <end position="74"/>
    </location>
</feature>
<dbReference type="Proteomes" id="UP000186804">
    <property type="component" value="Unassembled WGS sequence"/>
</dbReference>
<gene>
    <name evidence="3" type="ORF">cand_011450</name>
</gene>
<keyword evidence="4" id="KW-1185">Reference proteome</keyword>
<comment type="caution">
    <text evidence="3">The sequence shown here is derived from an EMBL/GenBank/DDBJ whole genome shotgun (WGS) entry which is preliminary data.</text>
</comment>
<dbReference type="PROSITE" id="PS01186">
    <property type="entry name" value="EGF_2"/>
    <property type="match status" value="1"/>
</dbReference>
<evidence type="ECO:0000313" key="4">
    <source>
        <dbReference type="Proteomes" id="UP000186804"/>
    </source>
</evidence>
<evidence type="ECO:0000313" key="3">
    <source>
        <dbReference type="EMBL" id="OII72617.1"/>
    </source>
</evidence>
<proteinExistence type="predicted"/>
<organism evidence="3 4">
    <name type="scientific">Cryptosporidium andersoni</name>
    <dbReference type="NCBI Taxonomy" id="117008"/>
    <lineage>
        <taxon>Eukaryota</taxon>
        <taxon>Sar</taxon>
        <taxon>Alveolata</taxon>
        <taxon>Apicomplexa</taxon>
        <taxon>Conoidasida</taxon>
        <taxon>Coccidia</taxon>
        <taxon>Eucoccidiorida</taxon>
        <taxon>Eimeriorina</taxon>
        <taxon>Cryptosporidiidae</taxon>
        <taxon>Cryptosporidium</taxon>
    </lineage>
</organism>
<dbReference type="RefSeq" id="XP_067067004.1">
    <property type="nucleotide sequence ID" value="XM_067211384.1"/>
</dbReference>
<accession>A0A1J4MEH4</accession>
<feature type="chain" id="PRO_5009630283" description="EGF-like domain-containing protein" evidence="1">
    <location>
        <begin position="25"/>
        <end position="118"/>
    </location>
</feature>
<dbReference type="AlphaFoldDB" id="A0A1J4MEH4"/>
<reference evidence="3 4" key="1">
    <citation type="submission" date="2016-10" db="EMBL/GenBank/DDBJ databases">
        <title>Reductive evolution of mitochondrial metabolism and differential evolution of invasion-related proteins in Cryptosporidium.</title>
        <authorList>
            <person name="Liu S."/>
            <person name="Roellig D.M."/>
            <person name="Guo Y."/>
            <person name="Li N."/>
            <person name="Frace M.A."/>
            <person name="Tang K."/>
            <person name="Zhang L."/>
            <person name="Feng Y."/>
            <person name="Xiao L."/>
        </authorList>
    </citation>
    <scope>NUCLEOTIDE SEQUENCE [LARGE SCALE GENOMIC DNA]</scope>
    <source>
        <strain evidence="3">30847</strain>
    </source>
</reference>